<proteinExistence type="predicted"/>
<comment type="caution">
    <text evidence="1">The sequence shown here is derived from an EMBL/GenBank/DDBJ whole genome shotgun (WGS) entry which is preliminary data.</text>
</comment>
<evidence type="ECO:0000313" key="2">
    <source>
        <dbReference type="Proteomes" id="UP000062912"/>
    </source>
</evidence>
<dbReference type="Proteomes" id="UP000062912">
    <property type="component" value="Unassembled WGS sequence"/>
</dbReference>
<accession>A0A132E7W1</accession>
<sequence>MLRKRELHIFLRLSRPKSTFRMLAKISKILHHESERMSMLEQYYAGDDSWKKFSNLFAKYKDLP</sequence>
<dbReference type="EMBL" id="LPJR01000077">
    <property type="protein sequence ID" value="KWF20559.1"/>
    <property type="molecule type" value="Genomic_DNA"/>
</dbReference>
<gene>
    <name evidence="1" type="ORF">WT56_29750</name>
</gene>
<organism evidence="1 2">
    <name type="scientific">Burkholderia pseudomultivorans</name>
    <dbReference type="NCBI Taxonomy" id="1207504"/>
    <lineage>
        <taxon>Bacteria</taxon>
        <taxon>Pseudomonadati</taxon>
        <taxon>Pseudomonadota</taxon>
        <taxon>Betaproteobacteria</taxon>
        <taxon>Burkholderiales</taxon>
        <taxon>Burkholderiaceae</taxon>
        <taxon>Burkholderia</taxon>
        <taxon>Burkholderia cepacia complex</taxon>
    </lineage>
</organism>
<evidence type="ECO:0000313" key="1">
    <source>
        <dbReference type="EMBL" id="KWF20559.1"/>
    </source>
</evidence>
<dbReference type="AlphaFoldDB" id="A0A132E7W1"/>
<protein>
    <submittedName>
        <fullName evidence="1">Uncharacterized protein</fullName>
    </submittedName>
</protein>
<name>A0A132E7W1_9BURK</name>
<reference evidence="1 2" key="1">
    <citation type="submission" date="2015-11" db="EMBL/GenBank/DDBJ databases">
        <title>Expanding the genomic diversity of Burkholderia species for the development of highly accurate diagnostics.</title>
        <authorList>
            <person name="Sahl J."/>
            <person name="Keim P."/>
            <person name="Wagner D."/>
        </authorList>
    </citation>
    <scope>NUCLEOTIDE SEQUENCE [LARGE SCALE GENOMIC DNA]</scope>
    <source>
        <strain evidence="1 2">MSMB368WGS</strain>
    </source>
</reference>